<dbReference type="GO" id="GO:0048038">
    <property type="term" value="F:quinone binding"/>
    <property type="evidence" value="ECO:0007669"/>
    <property type="project" value="UniProtKB-KW"/>
</dbReference>
<dbReference type="InterPro" id="IPR010096">
    <property type="entry name" value="NADH-Q_OxRdtase_suN/2"/>
</dbReference>
<dbReference type="GO" id="GO:0012505">
    <property type="term" value="C:endomembrane system"/>
    <property type="evidence" value="ECO:0007669"/>
    <property type="project" value="UniProtKB-SubCell"/>
</dbReference>
<proteinExistence type="inferred from homology"/>
<feature type="transmembrane region" description="Helical" evidence="5">
    <location>
        <begin position="443"/>
        <end position="464"/>
    </location>
</feature>
<feature type="transmembrane region" description="Helical" evidence="5">
    <location>
        <begin position="101"/>
        <end position="118"/>
    </location>
</feature>
<keyword evidence="5" id="KW-0813">Transport</keyword>
<sequence>MFTLSLNLGVIYLELILLFTGLFLFLVDRFISKKGYAFWLSLFVALFLVVLLLVLPFGEFTRAFKTDFYSATLKFLLSTGLIFILVLSYDFLSKFKALNLGEYYGLIFFSVLGVYIMLSSQDFLTLFLGMELMSIPIYFLIASSYVYKKVSIEGAIKYFVVGAIGSLFYILALGIAYYMTGSLYFDALFSKLVQGLYKSEIFIASLTFLFLLIAFSIKLSLVPFHMWAPDAYEASPLPITAFLAGIIKFAMLATLIKLLILAFSPLKIDIGKLLIPTALLTILIGSLLAIKQDHIVRLLAYSSIAHVGYATLGLVSGDFTGYGFSLFYMFVYLFMTIGSFALLIYLAKIKESMLLIPQLSGLAQQLPLVSFFILLIFFSLAGIPPTAGFMAKFYLFVVLVKSKYLWVAIFALIFSILGAYPYLRVIKVIYMDSPVVKVSKAPYSTFFLIPTIVSLLIILFLGIYPSPMVNFISRSLNLYISLHFFHF</sequence>
<feature type="transmembrane region" description="Helical" evidence="5">
    <location>
        <begin position="404"/>
        <end position="423"/>
    </location>
</feature>
<protein>
    <recommendedName>
        <fullName evidence="5">NADH-quinone oxidoreductase subunit N</fullName>
        <ecNumber evidence="5">7.1.1.-</ecNumber>
    </recommendedName>
    <alternativeName>
        <fullName evidence="5">NADH dehydrogenase I subunit N</fullName>
    </alternativeName>
    <alternativeName>
        <fullName evidence="5">NDH-1 subunit N</fullName>
    </alternativeName>
</protein>
<keyword evidence="5" id="KW-1278">Translocase</keyword>
<dbReference type="GO" id="GO:0008137">
    <property type="term" value="F:NADH dehydrogenase (ubiquinone) activity"/>
    <property type="evidence" value="ECO:0007669"/>
    <property type="project" value="InterPro"/>
</dbReference>
<evidence type="ECO:0000256" key="5">
    <source>
        <dbReference type="HAMAP-Rule" id="MF_00445"/>
    </source>
</evidence>
<dbReference type="HAMAP" id="MF_00445">
    <property type="entry name" value="NDH1_NuoN_1"/>
    <property type="match status" value="1"/>
</dbReference>
<accession>A0A832GNY1</accession>
<keyword evidence="5" id="KW-1003">Cell membrane</keyword>
<evidence type="ECO:0000313" key="8">
    <source>
        <dbReference type="EMBL" id="HGV54644.1"/>
    </source>
</evidence>
<organism evidence="8">
    <name type="scientific">Caldimicrobium thiodismutans</name>
    <dbReference type="NCBI Taxonomy" id="1653476"/>
    <lineage>
        <taxon>Bacteria</taxon>
        <taxon>Pseudomonadati</taxon>
        <taxon>Thermodesulfobacteriota</taxon>
        <taxon>Thermodesulfobacteria</taxon>
        <taxon>Thermodesulfobacteriales</taxon>
        <taxon>Thermodesulfobacteriaceae</taxon>
        <taxon>Caldimicrobium</taxon>
    </lineage>
</organism>
<evidence type="ECO:0000256" key="2">
    <source>
        <dbReference type="ARBA" id="ARBA00022692"/>
    </source>
</evidence>
<dbReference type="EMBL" id="DSZU01000018">
    <property type="protein sequence ID" value="HGV54644.1"/>
    <property type="molecule type" value="Genomic_DNA"/>
</dbReference>
<feature type="transmembrane region" description="Helical" evidence="5">
    <location>
        <begin position="124"/>
        <end position="146"/>
    </location>
</feature>
<feature type="transmembrane region" description="Helical" evidence="5">
    <location>
        <begin position="239"/>
        <end position="261"/>
    </location>
</feature>
<feature type="transmembrane region" description="Helical" evidence="5">
    <location>
        <begin position="158"/>
        <end position="181"/>
    </location>
</feature>
<dbReference type="GO" id="GO:0050136">
    <property type="term" value="F:NADH dehydrogenase (quinone) (non-electrogenic) activity"/>
    <property type="evidence" value="ECO:0007669"/>
    <property type="project" value="UniProtKB-UniRule"/>
</dbReference>
<reference evidence="8" key="1">
    <citation type="journal article" date="2020" name="mSystems">
        <title>Genome- and Community-Level Interaction Insights into Carbon Utilization and Element Cycling Functions of Hydrothermarchaeota in Hydrothermal Sediment.</title>
        <authorList>
            <person name="Zhou Z."/>
            <person name="Liu Y."/>
            <person name="Xu W."/>
            <person name="Pan J."/>
            <person name="Luo Z.H."/>
            <person name="Li M."/>
        </authorList>
    </citation>
    <scope>NUCLEOTIDE SEQUENCE [LARGE SCALE GENOMIC DNA]</scope>
    <source>
        <strain evidence="8">SpSt-605</strain>
    </source>
</reference>
<evidence type="ECO:0000259" key="7">
    <source>
        <dbReference type="Pfam" id="PF00361"/>
    </source>
</evidence>
<keyword evidence="5" id="KW-0830">Ubiquinone</keyword>
<dbReference type="GO" id="GO:0005886">
    <property type="term" value="C:plasma membrane"/>
    <property type="evidence" value="ECO:0007669"/>
    <property type="project" value="UniProtKB-SubCell"/>
</dbReference>
<comment type="catalytic activity">
    <reaction evidence="5">
        <text>a quinone + NADH + 5 H(+)(in) = a quinol + NAD(+) + 4 H(+)(out)</text>
        <dbReference type="Rhea" id="RHEA:57888"/>
        <dbReference type="ChEBI" id="CHEBI:15378"/>
        <dbReference type="ChEBI" id="CHEBI:24646"/>
        <dbReference type="ChEBI" id="CHEBI:57540"/>
        <dbReference type="ChEBI" id="CHEBI:57945"/>
        <dbReference type="ChEBI" id="CHEBI:132124"/>
    </reaction>
</comment>
<dbReference type="PANTHER" id="PTHR22773">
    <property type="entry name" value="NADH DEHYDROGENASE"/>
    <property type="match status" value="1"/>
</dbReference>
<comment type="caution">
    <text evidence="8">The sequence shown here is derived from an EMBL/GenBank/DDBJ whole genome shotgun (WGS) entry which is preliminary data.</text>
</comment>
<keyword evidence="2 5" id="KW-0812">Transmembrane</keyword>
<keyword evidence="5" id="KW-0874">Quinone</keyword>
<feature type="transmembrane region" description="Helical" evidence="5">
    <location>
        <begin position="6"/>
        <end position="27"/>
    </location>
</feature>
<gene>
    <name evidence="5" type="primary">nuoN</name>
    <name evidence="8" type="ORF">ENT73_00965</name>
</gene>
<evidence type="ECO:0000256" key="1">
    <source>
        <dbReference type="ARBA" id="ARBA00004127"/>
    </source>
</evidence>
<feature type="transmembrane region" description="Helical" evidence="5">
    <location>
        <begin position="273"/>
        <end position="291"/>
    </location>
</feature>
<evidence type="ECO:0000256" key="6">
    <source>
        <dbReference type="RuleBase" id="RU000320"/>
    </source>
</evidence>
<feature type="transmembrane region" description="Helical" evidence="5">
    <location>
        <begin position="36"/>
        <end position="56"/>
    </location>
</feature>
<evidence type="ECO:0000256" key="4">
    <source>
        <dbReference type="ARBA" id="ARBA00023136"/>
    </source>
</evidence>
<feature type="domain" description="NADH:quinone oxidoreductase/Mrp antiporter transmembrane" evidence="7">
    <location>
        <begin position="120"/>
        <end position="417"/>
    </location>
</feature>
<dbReference type="EC" id="7.1.1.-" evidence="5"/>
<feature type="transmembrane region" description="Helical" evidence="5">
    <location>
        <begin position="322"/>
        <end position="346"/>
    </location>
</feature>
<keyword evidence="3 5" id="KW-1133">Transmembrane helix</keyword>
<feature type="transmembrane region" description="Helical" evidence="5">
    <location>
        <begin position="298"/>
        <end position="316"/>
    </location>
</feature>
<feature type="transmembrane region" description="Helical" evidence="5">
    <location>
        <begin position="68"/>
        <end position="89"/>
    </location>
</feature>
<feature type="transmembrane region" description="Helical" evidence="5">
    <location>
        <begin position="201"/>
        <end position="227"/>
    </location>
</feature>
<dbReference type="InterPro" id="IPR001750">
    <property type="entry name" value="ND/Mrp_TM"/>
</dbReference>
<keyword evidence="5" id="KW-0520">NAD</keyword>
<dbReference type="AlphaFoldDB" id="A0A832GNY1"/>
<name>A0A832GNY1_9BACT</name>
<dbReference type="Pfam" id="PF00361">
    <property type="entry name" value="Proton_antipo_M"/>
    <property type="match status" value="1"/>
</dbReference>
<evidence type="ECO:0000256" key="3">
    <source>
        <dbReference type="ARBA" id="ARBA00022989"/>
    </source>
</evidence>
<comment type="function">
    <text evidence="5">NDH-1 shuttles electrons from NADH, via FMN and iron-sulfur (Fe-S) centers, to quinones in the respiratory chain. The immediate electron acceptor for the enzyme in this species is believed to be ubiquinone. Couples the redox reaction to proton translocation (for every two electrons transferred, four hydrogen ions are translocated across the cytoplasmic membrane), and thus conserves the redox energy in a proton gradient.</text>
</comment>
<dbReference type="GO" id="GO:0042773">
    <property type="term" value="P:ATP synthesis coupled electron transport"/>
    <property type="evidence" value="ECO:0007669"/>
    <property type="project" value="InterPro"/>
</dbReference>
<comment type="subcellular location">
    <subcellularLocation>
        <location evidence="5">Cell membrane</location>
        <topology evidence="5">Multi-pass membrane protein</topology>
    </subcellularLocation>
    <subcellularLocation>
        <location evidence="1">Endomembrane system</location>
        <topology evidence="1">Multi-pass membrane protein</topology>
    </subcellularLocation>
    <subcellularLocation>
        <location evidence="6">Membrane</location>
        <topology evidence="6">Multi-pass membrane protein</topology>
    </subcellularLocation>
</comment>
<keyword evidence="4 5" id="KW-0472">Membrane</keyword>
<feature type="transmembrane region" description="Helical" evidence="5">
    <location>
        <begin position="366"/>
        <end position="384"/>
    </location>
</feature>
<comment type="subunit">
    <text evidence="5">NDH-1 is composed of 14 different subunits. Subunits NuoA, H, J, K, L, M, N constitute the membrane sector of the complex.</text>
</comment>
<comment type="similarity">
    <text evidence="5">Belongs to the complex I subunit 2 family.</text>
</comment>